<comment type="caution">
    <text evidence="1">The sequence shown here is derived from an EMBL/GenBank/DDBJ whole genome shotgun (WGS) entry which is preliminary data.</text>
</comment>
<name>A0A9Q4NRC1_9CORY</name>
<gene>
    <name evidence="1" type="ORF">NUW87_04855</name>
</gene>
<reference evidence="1" key="1">
    <citation type="submission" date="2022-08" db="EMBL/GenBank/DDBJ databases">
        <title>Corynebacterium sp. nov., isolated from clinical breast specimens.</title>
        <authorList>
            <person name="Zhang T."/>
        </authorList>
    </citation>
    <scope>NUCLEOTIDE SEQUENCE</scope>
    <source>
        <strain evidence="1">CCUG 57942</strain>
    </source>
</reference>
<proteinExistence type="predicted"/>
<dbReference type="EMBL" id="JANRML010000004">
    <property type="protein sequence ID" value="MCZ2220703.1"/>
    <property type="molecule type" value="Genomic_DNA"/>
</dbReference>
<accession>A0A9Q4NRC1</accession>
<protein>
    <submittedName>
        <fullName evidence="1">Uncharacterized protein</fullName>
    </submittedName>
</protein>
<organism evidence="1 2">
    <name type="scientific">Corynebacterium pilbarense</name>
    <dbReference type="NCBI Taxonomy" id="1288393"/>
    <lineage>
        <taxon>Bacteria</taxon>
        <taxon>Bacillati</taxon>
        <taxon>Actinomycetota</taxon>
        <taxon>Actinomycetes</taxon>
        <taxon>Mycobacteriales</taxon>
        <taxon>Corynebacteriaceae</taxon>
        <taxon>Corynebacterium</taxon>
    </lineage>
</organism>
<sequence length="229" mass="26680">MKTTTRPSISPAQERQLRRLSDARAYYADAETPEQHTILANQWLEANDQDRLPQAHYDVLREYRLKRCSGCRTVYPVESFVLRKNGKRNYQCKQCEALRHKAYRKSDPEKVKKQGRAASQRYRDSHPWAIKLQNGEERAREAGAPWVKIREAELLESWKIRGIDPNFSHYSGKPLNNANRSLDHLDPLNRPGTMGHTLENLFPCTIEENTHLKRGQHPLKGLKKIWETA</sequence>
<evidence type="ECO:0000313" key="1">
    <source>
        <dbReference type="EMBL" id="MCZ2220703.1"/>
    </source>
</evidence>
<dbReference type="AlphaFoldDB" id="A0A9Q4NRC1"/>
<dbReference type="Proteomes" id="UP001071110">
    <property type="component" value="Unassembled WGS sequence"/>
</dbReference>
<keyword evidence="2" id="KW-1185">Reference proteome</keyword>
<dbReference type="RefSeq" id="WP_269027494.1">
    <property type="nucleotide sequence ID" value="NZ_BAABDP010000020.1"/>
</dbReference>
<evidence type="ECO:0000313" key="2">
    <source>
        <dbReference type="Proteomes" id="UP001071110"/>
    </source>
</evidence>